<gene>
    <name evidence="2" type="ORF">HPB52_023589</name>
</gene>
<feature type="region of interest" description="Disordered" evidence="1">
    <location>
        <begin position="77"/>
        <end position="134"/>
    </location>
</feature>
<keyword evidence="3" id="KW-1185">Reference proteome</keyword>
<dbReference type="GO" id="GO:0045892">
    <property type="term" value="P:negative regulation of DNA-templated transcription"/>
    <property type="evidence" value="ECO:0007669"/>
    <property type="project" value="InterPro"/>
</dbReference>
<comment type="caution">
    <text evidence="2">The sequence shown here is derived from an EMBL/GenBank/DDBJ whole genome shotgun (WGS) entry which is preliminary data.</text>
</comment>
<dbReference type="EMBL" id="JABSTV010001252">
    <property type="protein sequence ID" value="KAH7948500.1"/>
    <property type="molecule type" value="Genomic_DNA"/>
</dbReference>
<dbReference type="Proteomes" id="UP000821837">
    <property type="component" value="Chromosome 6"/>
</dbReference>
<dbReference type="PANTHER" id="PTHR14628:SF1">
    <property type="entry name" value="BEN DOMAIN-CONTAINING PROTEIN 5"/>
    <property type="match status" value="1"/>
</dbReference>
<reference evidence="2" key="1">
    <citation type="journal article" date="2020" name="Cell">
        <title>Large-Scale Comparative Analyses of Tick Genomes Elucidate Their Genetic Diversity and Vector Capacities.</title>
        <authorList>
            <consortium name="Tick Genome and Microbiome Consortium (TIGMIC)"/>
            <person name="Jia N."/>
            <person name="Wang J."/>
            <person name="Shi W."/>
            <person name="Du L."/>
            <person name="Sun Y."/>
            <person name="Zhan W."/>
            <person name="Jiang J.F."/>
            <person name="Wang Q."/>
            <person name="Zhang B."/>
            <person name="Ji P."/>
            <person name="Bell-Sakyi L."/>
            <person name="Cui X.M."/>
            <person name="Yuan T.T."/>
            <person name="Jiang B.G."/>
            <person name="Yang W.F."/>
            <person name="Lam T.T."/>
            <person name="Chang Q.C."/>
            <person name="Ding S.J."/>
            <person name="Wang X.J."/>
            <person name="Zhu J.G."/>
            <person name="Ruan X.D."/>
            <person name="Zhao L."/>
            <person name="Wei J.T."/>
            <person name="Ye R.Z."/>
            <person name="Que T.C."/>
            <person name="Du C.H."/>
            <person name="Zhou Y.H."/>
            <person name="Cheng J.X."/>
            <person name="Dai P.F."/>
            <person name="Guo W.B."/>
            <person name="Han X.H."/>
            <person name="Huang E.J."/>
            <person name="Li L.F."/>
            <person name="Wei W."/>
            <person name="Gao Y.C."/>
            <person name="Liu J.Z."/>
            <person name="Shao H.Z."/>
            <person name="Wang X."/>
            <person name="Wang C.C."/>
            <person name="Yang T.C."/>
            <person name="Huo Q.B."/>
            <person name="Li W."/>
            <person name="Chen H.Y."/>
            <person name="Chen S.E."/>
            <person name="Zhou L.G."/>
            <person name="Ni X.B."/>
            <person name="Tian J.H."/>
            <person name="Sheng Y."/>
            <person name="Liu T."/>
            <person name="Pan Y.S."/>
            <person name="Xia L.Y."/>
            <person name="Li J."/>
            <person name="Zhao F."/>
            <person name="Cao W.C."/>
        </authorList>
    </citation>
    <scope>NUCLEOTIDE SEQUENCE</scope>
    <source>
        <strain evidence="2">Rsan-2018</strain>
    </source>
</reference>
<accession>A0A9D4PQ50</accession>
<dbReference type="InterPro" id="IPR040391">
    <property type="entry name" value="BEND5"/>
</dbReference>
<protein>
    <submittedName>
        <fullName evidence="2">Uncharacterized protein</fullName>
    </submittedName>
</protein>
<dbReference type="VEuPathDB" id="VectorBase:RSAN_041015"/>
<name>A0A9D4PQ50_RHISA</name>
<sequence length="326" mass="36041">MSTERMFALVRFLDAFDKKEYVVPASNVKYFHPRNDQDFSNNKVYTTFWIEEENPENNGPYPSQVLLLASSREELENKKANTRLRRSVINPSDIEMGGGSETDAPASQKRASKQDSRKKRTQSEINSGSSTDDDVVSLKELKRAKADARYWRSKYEASCKENAELRAIMTSMSDNIDVKLSAVDSQVATQQAFADIGGGRHGSRPTISSKTGEDCYSWLSHGASCPVCGLVASAGALVVFAYYFVAGEQQQKAFCCSDVIQLLASTANWSVDPCSNFMDFACYHVRHLEENALAMDAVETAVVRPILRVSSTLPPPTDCTHITGTL</sequence>
<dbReference type="AlphaFoldDB" id="A0A9D4PQ50"/>
<reference evidence="2" key="2">
    <citation type="submission" date="2021-09" db="EMBL/GenBank/DDBJ databases">
        <authorList>
            <person name="Jia N."/>
            <person name="Wang J."/>
            <person name="Shi W."/>
            <person name="Du L."/>
            <person name="Sun Y."/>
            <person name="Zhan W."/>
            <person name="Jiang J."/>
            <person name="Wang Q."/>
            <person name="Zhang B."/>
            <person name="Ji P."/>
            <person name="Sakyi L.B."/>
            <person name="Cui X."/>
            <person name="Yuan T."/>
            <person name="Jiang B."/>
            <person name="Yang W."/>
            <person name="Lam T.T.-Y."/>
            <person name="Chang Q."/>
            <person name="Ding S."/>
            <person name="Wang X."/>
            <person name="Zhu J."/>
            <person name="Ruan X."/>
            <person name="Zhao L."/>
            <person name="Wei J."/>
            <person name="Que T."/>
            <person name="Du C."/>
            <person name="Cheng J."/>
            <person name="Dai P."/>
            <person name="Han X."/>
            <person name="Huang E."/>
            <person name="Gao Y."/>
            <person name="Liu J."/>
            <person name="Shao H."/>
            <person name="Ye R."/>
            <person name="Li L."/>
            <person name="Wei W."/>
            <person name="Wang X."/>
            <person name="Wang C."/>
            <person name="Huo Q."/>
            <person name="Li W."/>
            <person name="Guo W."/>
            <person name="Chen H."/>
            <person name="Chen S."/>
            <person name="Zhou L."/>
            <person name="Zhou L."/>
            <person name="Ni X."/>
            <person name="Tian J."/>
            <person name="Zhou Y."/>
            <person name="Sheng Y."/>
            <person name="Liu T."/>
            <person name="Pan Y."/>
            <person name="Xia L."/>
            <person name="Li J."/>
            <person name="Zhao F."/>
            <person name="Cao W."/>
        </authorList>
    </citation>
    <scope>NUCLEOTIDE SEQUENCE</scope>
    <source>
        <strain evidence="2">Rsan-2018</strain>
        <tissue evidence="2">Larvae</tissue>
    </source>
</reference>
<organism evidence="2 3">
    <name type="scientific">Rhipicephalus sanguineus</name>
    <name type="common">Brown dog tick</name>
    <name type="synonym">Ixodes sanguineus</name>
    <dbReference type="NCBI Taxonomy" id="34632"/>
    <lineage>
        <taxon>Eukaryota</taxon>
        <taxon>Metazoa</taxon>
        <taxon>Ecdysozoa</taxon>
        <taxon>Arthropoda</taxon>
        <taxon>Chelicerata</taxon>
        <taxon>Arachnida</taxon>
        <taxon>Acari</taxon>
        <taxon>Parasitiformes</taxon>
        <taxon>Ixodida</taxon>
        <taxon>Ixodoidea</taxon>
        <taxon>Ixodidae</taxon>
        <taxon>Rhipicephalinae</taxon>
        <taxon>Rhipicephalus</taxon>
        <taxon>Rhipicephalus</taxon>
    </lineage>
</organism>
<evidence type="ECO:0000256" key="1">
    <source>
        <dbReference type="SAM" id="MobiDB-lite"/>
    </source>
</evidence>
<dbReference type="PANTHER" id="PTHR14628">
    <property type="entry name" value="BEN DOMAIN-CONTAINING PROTEIN 5"/>
    <property type="match status" value="1"/>
</dbReference>
<evidence type="ECO:0000313" key="2">
    <source>
        <dbReference type="EMBL" id="KAH7948500.1"/>
    </source>
</evidence>
<evidence type="ECO:0000313" key="3">
    <source>
        <dbReference type="Proteomes" id="UP000821837"/>
    </source>
</evidence>
<proteinExistence type="predicted"/>
<dbReference type="GO" id="GO:0003677">
    <property type="term" value="F:DNA binding"/>
    <property type="evidence" value="ECO:0007669"/>
    <property type="project" value="InterPro"/>
</dbReference>